<feature type="compositionally biased region" description="Polar residues" evidence="5">
    <location>
        <begin position="203"/>
        <end position="223"/>
    </location>
</feature>
<evidence type="ECO:0000256" key="2">
    <source>
        <dbReference type="ARBA" id="ARBA00022490"/>
    </source>
</evidence>
<keyword evidence="8" id="KW-1185">Reference proteome</keyword>
<sequence length="762" mass="85906">MEDEANSEEKLSKMGATSNNNAARIAVLQERKKQIEETLAKRTQELKQLCIQEAELTGITPPEMPLEPGETLPCIRRRVGTAYQLSENLIKNSSKDELIADLELQIQLHANMAEAALGLANEQNMSKTMKRQHRAEYQKHKNQCIALQSKLALLKEKANSEHKQKKKPRAPEFVSEDNVSLGATVNEPFTKTELRHSIRSAKHSPSSQSGNSTEQRYETSSTSMYRNSDMSYIATHYRPEDLLTSGVYRLSLNGYSKYMEKRENMNVYPSCYSTTPPSMYQFNAGQNSSHMSQHSSYMSQHSPHLSQHSPHMSQHSPHSSQNSPHMSHVTQHSPIIHQHSPQMSQHSLQMQRNSHVYSYPQYSDYRLSHNPQIQSPPKVQYYPSQGMSNYRGYEGSYRNPHQIQPHQQYEQMNVTSGLGGCWKKTESGEFVWCNSSTIDINWQRDKRFGSLDRRKNKRISKRISPNVDNKSATLATVPNYQDQIRSASVKSSQVVSRRSQDNGNLVRTQSLGSVGAQTVDSILYPSDDNSSCGSDNRINQNLRKYKEKEWLETSLDGSISPTQSVRSSSQPVIPTVLAPEEKYVSSPPKHCRPITPKPPLEIPAESNPSPRVQDTNIEFFNNNIPKNCTIVQAGHCKPYHEETKPFEMSDFYKYSTKFKKSPSKVETDGPSRLNQNVGTGASARSLTERFDDSTGQYSPKLQYSNSTNMSPSADNSGSLNTSLDLAVSENFSAEMDAWYKDQQQNNNPPGNSGKSRSTATLV</sequence>
<protein>
    <recommendedName>
        <fullName evidence="6">Cytohesin Ubiquitin Protein Inducing domain-containing protein</fullName>
    </recommendedName>
</protein>
<comment type="subcellular location">
    <subcellularLocation>
        <location evidence="1">Cytoplasm</location>
    </subcellularLocation>
</comment>
<dbReference type="Proteomes" id="UP001152888">
    <property type="component" value="Unassembled WGS sequence"/>
</dbReference>
<dbReference type="GO" id="GO:0005737">
    <property type="term" value="C:cytoplasm"/>
    <property type="evidence" value="ECO:0007669"/>
    <property type="project" value="UniProtKB-SubCell"/>
</dbReference>
<feature type="region of interest" description="Disordered" evidence="5">
    <location>
        <begin position="661"/>
        <end position="720"/>
    </location>
</feature>
<proteinExistence type="predicted"/>
<keyword evidence="2" id="KW-0963">Cytoplasm</keyword>
<feature type="compositionally biased region" description="Polar residues" evidence="5">
    <location>
        <begin position="748"/>
        <end position="762"/>
    </location>
</feature>
<feature type="compositionally biased region" description="Polar residues" evidence="5">
    <location>
        <begin position="672"/>
        <end position="685"/>
    </location>
</feature>
<feature type="coiled-coil region" evidence="4">
    <location>
        <begin position="25"/>
        <end position="52"/>
    </location>
</feature>
<evidence type="ECO:0000256" key="1">
    <source>
        <dbReference type="ARBA" id="ARBA00004496"/>
    </source>
</evidence>
<evidence type="ECO:0000259" key="6">
    <source>
        <dbReference type="Pfam" id="PF11819"/>
    </source>
</evidence>
<feature type="compositionally biased region" description="Polar residues" evidence="5">
    <location>
        <begin position="693"/>
        <end position="720"/>
    </location>
</feature>
<name>A0A9P0K0Z6_ACAOB</name>
<evidence type="ECO:0000313" key="7">
    <source>
        <dbReference type="EMBL" id="CAH1965190.1"/>
    </source>
</evidence>
<feature type="region of interest" description="Disordered" evidence="5">
    <location>
        <begin position="283"/>
        <end position="331"/>
    </location>
</feature>
<dbReference type="PANTHER" id="PTHR16093:SF5">
    <property type="entry name" value="COILED-COIL DOMAIN-CONTAINING PROTEIN 120"/>
    <property type="match status" value="1"/>
</dbReference>
<feature type="region of interest" description="Disordered" evidence="5">
    <location>
        <begin position="741"/>
        <end position="762"/>
    </location>
</feature>
<feature type="region of interest" description="Disordered" evidence="5">
    <location>
        <begin position="1"/>
        <end position="22"/>
    </location>
</feature>
<feature type="domain" description="Cytohesin Ubiquitin Protein Inducing" evidence="6">
    <location>
        <begin position="19"/>
        <end position="128"/>
    </location>
</feature>
<gene>
    <name evidence="7" type="ORF">ACAOBT_LOCUS6208</name>
</gene>
<feature type="region of interest" description="Disordered" evidence="5">
    <location>
        <begin position="196"/>
        <end position="223"/>
    </location>
</feature>
<dbReference type="OrthoDB" id="10063592at2759"/>
<dbReference type="InterPro" id="IPR021774">
    <property type="entry name" value="CUPID"/>
</dbReference>
<evidence type="ECO:0000256" key="4">
    <source>
        <dbReference type="SAM" id="Coils"/>
    </source>
</evidence>
<feature type="coiled-coil region" evidence="4">
    <location>
        <begin position="130"/>
        <end position="157"/>
    </location>
</feature>
<dbReference type="InterPro" id="IPR043447">
    <property type="entry name" value="CCDC120/INAVA"/>
</dbReference>
<comment type="caution">
    <text evidence="7">The sequence shown here is derived from an EMBL/GenBank/DDBJ whole genome shotgun (WGS) entry which is preliminary data.</text>
</comment>
<dbReference type="PANTHER" id="PTHR16093">
    <property type="entry name" value="COILED-COIL DOMAIN-CONTAINING PROTEIN 120 FAMILY MEMBER"/>
    <property type="match status" value="1"/>
</dbReference>
<feature type="region of interest" description="Disordered" evidence="5">
    <location>
        <begin position="157"/>
        <end position="179"/>
    </location>
</feature>
<evidence type="ECO:0000256" key="5">
    <source>
        <dbReference type="SAM" id="MobiDB-lite"/>
    </source>
</evidence>
<evidence type="ECO:0000256" key="3">
    <source>
        <dbReference type="ARBA" id="ARBA00023054"/>
    </source>
</evidence>
<reference evidence="7" key="1">
    <citation type="submission" date="2022-03" db="EMBL/GenBank/DDBJ databases">
        <authorList>
            <person name="Sayadi A."/>
        </authorList>
    </citation>
    <scope>NUCLEOTIDE SEQUENCE</scope>
</reference>
<accession>A0A9P0K0Z6</accession>
<organism evidence="7 8">
    <name type="scientific">Acanthoscelides obtectus</name>
    <name type="common">Bean weevil</name>
    <name type="synonym">Bruchus obtectus</name>
    <dbReference type="NCBI Taxonomy" id="200917"/>
    <lineage>
        <taxon>Eukaryota</taxon>
        <taxon>Metazoa</taxon>
        <taxon>Ecdysozoa</taxon>
        <taxon>Arthropoda</taxon>
        <taxon>Hexapoda</taxon>
        <taxon>Insecta</taxon>
        <taxon>Pterygota</taxon>
        <taxon>Neoptera</taxon>
        <taxon>Endopterygota</taxon>
        <taxon>Coleoptera</taxon>
        <taxon>Polyphaga</taxon>
        <taxon>Cucujiformia</taxon>
        <taxon>Chrysomeloidea</taxon>
        <taxon>Chrysomelidae</taxon>
        <taxon>Bruchinae</taxon>
        <taxon>Bruchini</taxon>
        <taxon>Acanthoscelides</taxon>
    </lineage>
</organism>
<feature type="compositionally biased region" description="Low complexity" evidence="5">
    <location>
        <begin position="288"/>
        <end position="328"/>
    </location>
</feature>
<dbReference type="Pfam" id="PF11819">
    <property type="entry name" value="CUPID"/>
    <property type="match status" value="1"/>
</dbReference>
<dbReference type="EMBL" id="CAKOFQ010006722">
    <property type="protein sequence ID" value="CAH1965190.1"/>
    <property type="molecule type" value="Genomic_DNA"/>
</dbReference>
<evidence type="ECO:0000313" key="8">
    <source>
        <dbReference type="Proteomes" id="UP001152888"/>
    </source>
</evidence>
<dbReference type="AlphaFoldDB" id="A0A9P0K0Z6"/>
<keyword evidence="3 4" id="KW-0175">Coiled coil</keyword>
<feature type="region of interest" description="Disordered" evidence="5">
    <location>
        <begin position="583"/>
        <end position="611"/>
    </location>
</feature>